<evidence type="ECO:0000256" key="6">
    <source>
        <dbReference type="ARBA" id="ARBA00022964"/>
    </source>
</evidence>
<keyword evidence="7" id="KW-0560">Oxidoreductase</keyword>
<dbReference type="GO" id="GO:0031418">
    <property type="term" value="F:L-ascorbic acid binding"/>
    <property type="evidence" value="ECO:0007669"/>
    <property type="project" value="InterPro"/>
</dbReference>
<dbReference type="InterPro" id="IPR005123">
    <property type="entry name" value="Oxoglu/Fe-dep_dioxygenase_dom"/>
</dbReference>
<feature type="region of interest" description="Disordered" evidence="9">
    <location>
        <begin position="1"/>
        <end position="41"/>
    </location>
</feature>
<evidence type="ECO:0000256" key="9">
    <source>
        <dbReference type="SAM" id="MobiDB-lite"/>
    </source>
</evidence>
<dbReference type="InterPro" id="IPR044862">
    <property type="entry name" value="Pro_4_hyd_alph_FE2OG_OXY"/>
</dbReference>
<evidence type="ECO:0000256" key="1">
    <source>
        <dbReference type="ARBA" id="ARBA00001961"/>
    </source>
</evidence>
<evidence type="ECO:0000256" key="4">
    <source>
        <dbReference type="ARBA" id="ARBA00022723"/>
    </source>
</evidence>
<dbReference type="InterPro" id="IPR039575">
    <property type="entry name" value="P3H"/>
</dbReference>
<dbReference type="Proteomes" id="UP000236333">
    <property type="component" value="Unassembled WGS sequence"/>
</dbReference>
<evidence type="ECO:0000256" key="7">
    <source>
        <dbReference type="ARBA" id="ARBA00023002"/>
    </source>
</evidence>
<reference evidence="11 12" key="1">
    <citation type="journal article" date="2017" name="Mol. Biol. Evol.">
        <title>The 4-celled Tetrabaena socialis nuclear genome reveals the essential components for genetic control of cell number at the origin of multicellularity in the volvocine lineage.</title>
        <authorList>
            <person name="Featherston J."/>
            <person name="Arakaki Y."/>
            <person name="Hanschen E.R."/>
            <person name="Ferris P.J."/>
            <person name="Michod R.E."/>
            <person name="Olson B.J.S.C."/>
            <person name="Nozaki H."/>
            <person name="Durand P.M."/>
        </authorList>
    </citation>
    <scope>NUCLEOTIDE SEQUENCE [LARGE SCALE GENOMIC DNA]</scope>
    <source>
        <strain evidence="11 12">NIES-571</strain>
    </source>
</reference>
<feature type="domain" description="Fe2OG dioxygenase" evidence="10">
    <location>
        <begin position="209"/>
        <end position="314"/>
    </location>
</feature>
<dbReference type="OrthoDB" id="427071at2759"/>
<keyword evidence="12" id="KW-1185">Reference proteome</keyword>
<feature type="region of interest" description="Disordered" evidence="9">
    <location>
        <begin position="82"/>
        <end position="124"/>
    </location>
</feature>
<sequence>MRESPRAGPTTDSNDDDGRDSQASKRRRLGTAAEPAPETTAAVEGVAAAGICIGAPAGAQDADANGKARAGLGELEVEARAAPAEGGSELGGPGAHAASEAREDSYGAGPDAEAAEGGPGGADVEAAVGRPHPRLARLPRVRAVLDGVVPPELCAELVFALQAISTVGYRPHVRSATIHDVVATAPWLLPPLLRARAAVLAAVEVAFGLALELCVEFSGLIGWDEGASLGWHHDANREYLASRHLSAVLYLNNQGDPPGAFGGGDFRFQDGAEPLRVTPRVGRMVAYTADARNVHCVERVMRGERCTLTLWFSLDPAAAEDGKVPGGRTAAPEAGGSPGVAPDAGGSPGRSQGVRRQPRFGLGRGLPDTMYQLSPGEGGGDLRLERLRRLGLYALGWAEHCALQVELKPCRHPASTAAATAAVQEALLAAQFASYRLGVARLACIRQLEGVLGELRGLVAESMQEVRAAVPRWLALGSLLSTG</sequence>
<accession>A0A2J8ABN2</accession>
<comment type="cofactor">
    <cofactor evidence="2">
        <name>Fe cation</name>
        <dbReference type="ChEBI" id="CHEBI:24875"/>
    </cofactor>
</comment>
<dbReference type="Pfam" id="PF13640">
    <property type="entry name" value="2OG-FeII_Oxy_3"/>
    <property type="match status" value="1"/>
</dbReference>
<comment type="cofactor">
    <cofactor evidence="1">
        <name>L-ascorbate</name>
        <dbReference type="ChEBI" id="CHEBI:38290"/>
    </cofactor>
</comment>
<dbReference type="GO" id="GO:0019797">
    <property type="term" value="F:procollagen-proline 3-dioxygenase activity"/>
    <property type="evidence" value="ECO:0007669"/>
    <property type="project" value="UniProtKB-EC"/>
</dbReference>
<keyword evidence="6" id="KW-0223">Dioxygenase</keyword>
<comment type="caution">
    <text evidence="11">The sequence shown here is derived from an EMBL/GenBank/DDBJ whole genome shotgun (WGS) entry which is preliminary data.</text>
</comment>
<evidence type="ECO:0000313" key="12">
    <source>
        <dbReference type="Proteomes" id="UP000236333"/>
    </source>
</evidence>
<dbReference type="AlphaFoldDB" id="A0A2J8ABN2"/>
<dbReference type="GO" id="GO:0032963">
    <property type="term" value="P:collagen metabolic process"/>
    <property type="evidence" value="ECO:0007669"/>
    <property type="project" value="InterPro"/>
</dbReference>
<dbReference type="PANTHER" id="PTHR14049:SF9">
    <property type="entry name" value="PROCOLLAGEN-PROLINE 3-DIOXYGENASE"/>
    <property type="match status" value="1"/>
</dbReference>
<dbReference type="Gene3D" id="2.60.120.620">
    <property type="entry name" value="q2cbj1_9rhob like domain"/>
    <property type="match status" value="1"/>
</dbReference>
<feature type="region of interest" description="Disordered" evidence="9">
    <location>
        <begin position="321"/>
        <end position="377"/>
    </location>
</feature>
<evidence type="ECO:0000256" key="8">
    <source>
        <dbReference type="ARBA" id="ARBA00023004"/>
    </source>
</evidence>
<dbReference type="PROSITE" id="PS51471">
    <property type="entry name" value="FE2OG_OXY"/>
    <property type="match status" value="1"/>
</dbReference>
<name>A0A2J8ABN2_9CHLO</name>
<dbReference type="PANTHER" id="PTHR14049">
    <property type="entry name" value="LEPRECAN 1"/>
    <property type="match status" value="1"/>
</dbReference>
<evidence type="ECO:0000313" key="11">
    <source>
        <dbReference type="EMBL" id="PNH09916.1"/>
    </source>
</evidence>
<dbReference type="GO" id="GO:0005506">
    <property type="term" value="F:iron ion binding"/>
    <property type="evidence" value="ECO:0007669"/>
    <property type="project" value="InterPro"/>
</dbReference>
<protein>
    <recommendedName>
        <fullName evidence="3">procollagen-proline 3-dioxygenase</fullName>
        <ecNumber evidence="3">1.14.11.7</ecNumber>
    </recommendedName>
</protein>
<evidence type="ECO:0000259" key="10">
    <source>
        <dbReference type="PROSITE" id="PS51471"/>
    </source>
</evidence>
<gene>
    <name evidence="11" type="ORF">TSOC_003383</name>
</gene>
<keyword evidence="4" id="KW-0479">Metal-binding</keyword>
<dbReference type="InterPro" id="IPR006620">
    <property type="entry name" value="Pro_4_hyd_alph"/>
</dbReference>
<dbReference type="EC" id="1.14.11.7" evidence="3"/>
<evidence type="ECO:0000256" key="3">
    <source>
        <dbReference type="ARBA" id="ARBA00012262"/>
    </source>
</evidence>
<proteinExistence type="predicted"/>
<dbReference type="EMBL" id="PGGS01000073">
    <property type="protein sequence ID" value="PNH09916.1"/>
    <property type="molecule type" value="Genomic_DNA"/>
</dbReference>
<evidence type="ECO:0000256" key="2">
    <source>
        <dbReference type="ARBA" id="ARBA00001962"/>
    </source>
</evidence>
<organism evidence="11 12">
    <name type="scientific">Tetrabaena socialis</name>
    <dbReference type="NCBI Taxonomy" id="47790"/>
    <lineage>
        <taxon>Eukaryota</taxon>
        <taxon>Viridiplantae</taxon>
        <taxon>Chlorophyta</taxon>
        <taxon>core chlorophytes</taxon>
        <taxon>Chlorophyceae</taxon>
        <taxon>CS clade</taxon>
        <taxon>Chlamydomonadales</taxon>
        <taxon>Tetrabaenaceae</taxon>
        <taxon>Tetrabaena</taxon>
    </lineage>
</organism>
<evidence type="ECO:0000256" key="5">
    <source>
        <dbReference type="ARBA" id="ARBA00022737"/>
    </source>
</evidence>
<feature type="compositionally biased region" description="Low complexity" evidence="9">
    <location>
        <begin position="107"/>
        <end position="124"/>
    </location>
</feature>
<feature type="compositionally biased region" description="Low complexity" evidence="9">
    <location>
        <begin position="31"/>
        <end position="41"/>
    </location>
</feature>
<keyword evidence="5" id="KW-0677">Repeat</keyword>
<keyword evidence="8" id="KW-0408">Iron</keyword>
<dbReference type="SMART" id="SM00702">
    <property type="entry name" value="P4Hc"/>
    <property type="match status" value="1"/>
</dbReference>